<organism evidence="2 3">
    <name type="scientific">Demequina lutea</name>
    <dbReference type="NCBI Taxonomy" id="431489"/>
    <lineage>
        <taxon>Bacteria</taxon>
        <taxon>Bacillati</taxon>
        <taxon>Actinomycetota</taxon>
        <taxon>Actinomycetes</taxon>
        <taxon>Micrococcales</taxon>
        <taxon>Demequinaceae</taxon>
        <taxon>Demequina</taxon>
    </lineage>
</organism>
<dbReference type="EMBL" id="JACBZO010000001">
    <property type="protein sequence ID" value="NYI40030.1"/>
    <property type="molecule type" value="Genomic_DNA"/>
</dbReference>
<feature type="transmembrane region" description="Helical" evidence="1">
    <location>
        <begin position="36"/>
        <end position="54"/>
    </location>
</feature>
<dbReference type="Proteomes" id="UP000547973">
    <property type="component" value="Unassembled WGS sequence"/>
</dbReference>
<keyword evidence="1" id="KW-0472">Membrane</keyword>
<proteinExistence type="predicted"/>
<evidence type="ECO:0000256" key="1">
    <source>
        <dbReference type="SAM" id="Phobius"/>
    </source>
</evidence>
<accession>A0A7Y9Z9L3</accession>
<keyword evidence="3" id="KW-1185">Reference proteome</keyword>
<gene>
    <name evidence="2" type="ORF">BKA03_000149</name>
</gene>
<keyword evidence="1" id="KW-0812">Transmembrane</keyword>
<comment type="caution">
    <text evidence="2">The sequence shown here is derived from an EMBL/GenBank/DDBJ whole genome shotgun (WGS) entry which is preliminary data.</text>
</comment>
<dbReference type="RefSeq" id="WP_062075424.1">
    <property type="nucleotide sequence ID" value="NZ_BBRC01000008.1"/>
</dbReference>
<keyword evidence="1" id="KW-1133">Transmembrane helix</keyword>
<evidence type="ECO:0000313" key="2">
    <source>
        <dbReference type="EMBL" id="NYI40030.1"/>
    </source>
</evidence>
<protein>
    <submittedName>
        <fullName evidence="2">Uncharacterized membrane protein HdeD (DUF308 family)</fullName>
    </submittedName>
</protein>
<feature type="transmembrane region" description="Helical" evidence="1">
    <location>
        <begin position="6"/>
        <end position="24"/>
    </location>
</feature>
<dbReference type="AlphaFoldDB" id="A0A7Y9Z9L3"/>
<name>A0A7Y9Z9L3_9MICO</name>
<sequence length="94" mass="9415">MDLYLPMVVGAMTGFGIAIAHASFQGKWWLSIPSGALGGLAGSVLWAGSLASSLQNSTMAGIAVSAAIGGAALSLVTAIGRRLLSARMQAAPRD</sequence>
<feature type="transmembrane region" description="Helical" evidence="1">
    <location>
        <begin position="60"/>
        <end position="79"/>
    </location>
</feature>
<evidence type="ECO:0000313" key="3">
    <source>
        <dbReference type="Proteomes" id="UP000547973"/>
    </source>
</evidence>
<reference evidence="2 3" key="1">
    <citation type="submission" date="2020-07" db="EMBL/GenBank/DDBJ databases">
        <title>Sequencing the genomes of 1000 actinobacteria strains.</title>
        <authorList>
            <person name="Klenk H.-P."/>
        </authorList>
    </citation>
    <scope>NUCLEOTIDE SEQUENCE [LARGE SCALE GENOMIC DNA]</scope>
    <source>
        <strain evidence="2 3">DSM 19970</strain>
    </source>
</reference>